<reference evidence="6 7" key="2">
    <citation type="submission" date="2013-02" db="EMBL/GenBank/DDBJ databases">
        <title>The Genome Sequence of Plasmodium falciparum Tanzania (2000708).</title>
        <authorList>
            <consortium name="The Broad Institute Genome Sequencing Platform"/>
            <consortium name="The Broad Institute Genome Sequencing Center for Infectious Disease"/>
            <person name="Neafsey D."/>
            <person name="Cheeseman I."/>
            <person name="Volkman S."/>
            <person name="Adams J."/>
            <person name="Walker B."/>
            <person name="Young S.K."/>
            <person name="Zeng Q."/>
            <person name="Gargeya S."/>
            <person name="Fitzgerald M."/>
            <person name="Haas B."/>
            <person name="Abouelleil A."/>
            <person name="Alvarado L."/>
            <person name="Arachchi H.M."/>
            <person name="Berlin A.M."/>
            <person name="Chapman S.B."/>
            <person name="Dewar J."/>
            <person name="Goldberg J."/>
            <person name="Griggs A."/>
            <person name="Gujja S."/>
            <person name="Hansen M."/>
            <person name="Howarth C."/>
            <person name="Imamovic A."/>
            <person name="Larimer J."/>
            <person name="McCowan C."/>
            <person name="Murphy C."/>
            <person name="Neiman D."/>
            <person name="Pearson M."/>
            <person name="Priest M."/>
            <person name="Roberts A."/>
            <person name="Saif S."/>
            <person name="Shea T."/>
            <person name="Sisk P."/>
            <person name="Sykes S."/>
            <person name="Wortman J."/>
            <person name="Nusbaum C."/>
            <person name="Birren B."/>
        </authorList>
    </citation>
    <scope>NUCLEOTIDE SEQUENCE [LARGE SCALE GENOMIC DNA]</scope>
    <source>
        <strain evidence="7">Tanzania (2000708)</strain>
    </source>
</reference>
<organism evidence="6 7">
    <name type="scientific">Plasmodium falciparum Tanzania</name>
    <name type="common">2000708</name>
    <dbReference type="NCBI Taxonomy" id="1036725"/>
    <lineage>
        <taxon>Eukaryota</taxon>
        <taxon>Sar</taxon>
        <taxon>Alveolata</taxon>
        <taxon>Apicomplexa</taxon>
        <taxon>Aconoidasida</taxon>
        <taxon>Haemosporida</taxon>
        <taxon>Plasmodiidae</taxon>
        <taxon>Plasmodium</taxon>
        <taxon>Plasmodium (Laverania)</taxon>
    </lineage>
</organism>
<evidence type="ECO:0000313" key="6">
    <source>
        <dbReference type="EMBL" id="ETW33875.1"/>
    </source>
</evidence>
<dbReference type="PROSITE" id="PS00298">
    <property type="entry name" value="HSP90"/>
    <property type="match status" value="1"/>
</dbReference>
<dbReference type="Gene3D" id="3.30.230.80">
    <property type="match status" value="1"/>
</dbReference>
<dbReference type="SUPFAM" id="SSF55874">
    <property type="entry name" value="ATPase domain of HSP90 chaperone/DNA topoisomerase II/histidine kinase"/>
    <property type="match status" value="1"/>
</dbReference>
<feature type="compositionally biased region" description="Low complexity" evidence="5">
    <location>
        <begin position="847"/>
        <end position="866"/>
    </location>
</feature>
<evidence type="ECO:0000256" key="2">
    <source>
        <dbReference type="ARBA" id="ARBA00022741"/>
    </source>
</evidence>
<dbReference type="Gene3D" id="3.40.50.11260">
    <property type="match status" value="1"/>
</dbReference>
<dbReference type="GO" id="GO:0016887">
    <property type="term" value="F:ATP hydrolysis activity"/>
    <property type="evidence" value="ECO:0007669"/>
    <property type="project" value="InterPro"/>
</dbReference>
<dbReference type="Pfam" id="PF13589">
    <property type="entry name" value="HATPase_c_3"/>
    <property type="match status" value="1"/>
</dbReference>
<evidence type="ECO:0000256" key="3">
    <source>
        <dbReference type="ARBA" id="ARBA00022840"/>
    </source>
</evidence>
<proteinExistence type="inferred from homology"/>
<dbReference type="PRINTS" id="PR00775">
    <property type="entry name" value="HEATSHOCK90"/>
</dbReference>
<dbReference type="HAMAP" id="MF_00505">
    <property type="entry name" value="HSP90"/>
    <property type="match status" value="1"/>
</dbReference>
<dbReference type="InterPro" id="IPR020568">
    <property type="entry name" value="Ribosomal_Su5_D2-typ_SF"/>
</dbReference>
<protein>
    <recommendedName>
        <fullName evidence="8">Histidine kinase/HSP90-like ATPase domain-containing protein</fullName>
    </recommendedName>
</protein>
<feature type="compositionally biased region" description="Low complexity" evidence="5">
    <location>
        <begin position="814"/>
        <end position="823"/>
    </location>
</feature>
<dbReference type="InterPro" id="IPR019805">
    <property type="entry name" value="Heat_shock_protein_90_CS"/>
</dbReference>
<dbReference type="Proteomes" id="UP000030708">
    <property type="component" value="Unassembled WGS sequence"/>
</dbReference>
<dbReference type="FunFam" id="3.30.230.80:FF:000007">
    <property type="entry name" value="Heat shock protein 90"/>
    <property type="match status" value="1"/>
</dbReference>
<accession>A0A024W032</accession>
<evidence type="ECO:0000256" key="1">
    <source>
        <dbReference type="ARBA" id="ARBA00008239"/>
    </source>
</evidence>
<dbReference type="GO" id="GO:0005524">
    <property type="term" value="F:ATP binding"/>
    <property type="evidence" value="ECO:0007669"/>
    <property type="project" value="UniProtKB-KW"/>
</dbReference>
<dbReference type="FunFam" id="3.40.50.11260:FF:000007">
    <property type="entry name" value="Heat shock protein 90"/>
    <property type="match status" value="1"/>
</dbReference>
<dbReference type="OrthoDB" id="28737at2759"/>
<feature type="region of interest" description="Disordered" evidence="5">
    <location>
        <begin position="163"/>
        <end position="182"/>
    </location>
</feature>
<dbReference type="Pfam" id="PF00183">
    <property type="entry name" value="HSP90"/>
    <property type="match status" value="1"/>
</dbReference>
<gene>
    <name evidence="6" type="ORF">PFTANZ_05412</name>
</gene>
<dbReference type="NCBIfam" id="NF003555">
    <property type="entry name" value="PRK05218.1"/>
    <property type="match status" value="1"/>
</dbReference>
<dbReference type="CDD" id="cd16927">
    <property type="entry name" value="HATPase_Hsp90-like"/>
    <property type="match status" value="1"/>
</dbReference>
<keyword evidence="3" id="KW-0067">ATP-binding</keyword>
<evidence type="ECO:0008006" key="8">
    <source>
        <dbReference type="Google" id="ProtNLM"/>
    </source>
</evidence>
<dbReference type="SUPFAM" id="SSF110942">
    <property type="entry name" value="HSP90 C-terminal domain"/>
    <property type="match status" value="1"/>
</dbReference>
<sequence length="927" mass="107026">MQNVYVGNKIKFIILYFFCVLFLKDYERSEAFNLARTTEKLNYILNYKTPNRYDLNNNVNKLFFEKQKKKIEFSRKPLNSFNEDVKTIREDISSDSSPVEKYNFKAEVNKVMDIIVNSLYTDKDVFLRELISNASDACDKKRIILENNKLIKDAEVVTNEEIKNETEKEKTENVNESTDKKENVEEEKNDIKKLIIKIKPDKEKKTLTITDNGIGMDKSELINNLGTIAQSGTAKFLKQIEEGKADSNLIGQFGVGFYSSFLVSNRVEVYTKKEDQIYRWSSDLKGSFSVNEIKKYDQEYDDIKGSGTKIILHLKEECDEYLEDYKLKELIKKYSEFIKFPIEIWSEKIDYERVPDDSVSLKDGDKMKMKTITKRYHEWEKINVQLPIWKQDEKSLTENDYYSFYKNTFKAYDDPLAYVHFNVEGQISFNSILYIPGSLPWELSKNMFDEESRGIRLYVKRVFINDKFSESIPRWLTFLRGIVDSENLPLNVGREILQKSKMLSIINKRIVLKSISMMKGLKETGGDKWTKFLNTFGKYLKIGVVEDKENQEEIASLVEFYSINSGDKKTDLDSYIENMKEDQKCIYYISGENKKTAQNSPSLEKLKALNYDVLFSLEPIDEFCLSSLTVNKYKGYEVLDVNKADLKLKKENDQNKSDSLDKQKMEYEILCRWLHNKFSHKVHEVRISDRLINSPALLVQGEMGMSPSMQKYMKQQATAQGISENEMFGGQSANQPVLEINPNHFIIKQLNHLIQIDKMNLQNSEIAEQIFDVASMQGGYTIDDTGLFAKRVIGMMEKNAEQYLMNVQSNISNNTLNNNTSGSEMPQNNSPNELQSEMKSTNGIDDNSNISENKINESSSNQNNIGENSIAEENNIKNIAESDVNKINLGENDVNQNTMHKQDSGLFNLDPSILNSNMLSGSDKTLL</sequence>
<keyword evidence="4" id="KW-0143">Chaperone</keyword>
<feature type="region of interest" description="Disordered" evidence="5">
    <location>
        <begin position="814"/>
        <end position="866"/>
    </location>
</feature>
<dbReference type="InterPro" id="IPR036890">
    <property type="entry name" value="HATPase_C_sf"/>
</dbReference>
<keyword evidence="2" id="KW-0547">Nucleotide-binding</keyword>
<evidence type="ECO:0000256" key="5">
    <source>
        <dbReference type="SAM" id="MobiDB-lite"/>
    </source>
</evidence>
<comment type="similarity">
    <text evidence="1">Belongs to the heat shock protein 90 family.</text>
</comment>
<dbReference type="EMBL" id="KI926553">
    <property type="protein sequence ID" value="ETW33875.1"/>
    <property type="molecule type" value="Genomic_DNA"/>
</dbReference>
<dbReference type="GO" id="GO:0051082">
    <property type="term" value="F:unfolded protein binding"/>
    <property type="evidence" value="ECO:0007669"/>
    <property type="project" value="InterPro"/>
</dbReference>
<dbReference type="PANTHER" id="PTHR11528">
    <property type="entry name" value="HEAT SHOCK PROTEIN 90 FAMILY MEMBER"/>
    <property type="match status" value="1"/>
</dbReference>
<dbReference type="InterPro" id="IPR020575">
    <property type="entry name" value="Hsp90_N"/>
</dbReference>
<name>A0A024W032_PLAFA</name>
<reference evidence="6 7" key="1">
    <citation type="submission" date="2013-02" db="EMBL/GenBank/DDBJ databases">
        <title>The Genome Annotation of Plasmodium falciparum Tanzania (2000708).</title>
        <authorList>
            <consortium name="The Broad Institute Genome Sequencing Platform"/>
            <consortium name="The Broad Institute Genome Sequencing Center for Infectious Disease"/>
            <person name="Neafsey D."/>
            <person name="Hoffman S."/>
            <person name="Volkman S."/>
            <person name="Rosenthal P."/>
            <person name="Walker B."/>
            <person name="Young S.K."/>
            <person name="Zeng Q."/>
            <person name="Gargeya S."/>
            <person name="Fitzgerald M."/>
            <person name="Haas B."/>
            <person name="Abouelleil A."/>
            <person name="Allen A.W."/>
            <person name="Alvarado L."/>
            <person name="Arachchi H.M."/>
            <person name="Berlin A.M."/>
            <person name="Chapman S.B."/>
            <person name="Gainer-Dewar J."/>
            <person name="Goldberg J."/>
            <person name="Griggs A."/>
            <person name="Gujja S."/>
            <person name="Hansen M."/>
            <person name="Howarth C."/>
            <person name="Imamovic A."/>
            <person name="Ireland A."/>
            <person name="Larimer J."/>
            <person name="McCowan C."/>
            <person name="Murphy C."/>
            <person name="Pearson M."/>
            <person name="Poon T.W."/>
            <person name="Priest M."/>
            <person name="Roberts A."/>
            <person name="Saif S."/>
            <person name="Shea T."/>
            <person name="Sisk P."/>
            <person name="Sykes S."/>
            <person name="Wortman J."/>
            <person name="Nusbaum C."/>
            <person name="Birren B."/>
        </authorList>
    </citation>
    <scope>NUCLEOTIDE SEQUENCE [LARGE SCALE GENOMIC DNA]</scope>
    <source>
        <strain evidence="7">Tanzania (2000708)</strain>
    </source>
</reference>
<dbReference type="FunFam" id="1.20.120.790:FF:000007">
    <property type="entry name" value="Heat shock protein 90"/>
    <property type="match status" value="1"/>
</dbReference>
<dbReference type="Gene3D" id="1.20.120.790">
    <property type="entry name" value="Heat shock protein 90, C-terminal domain"/>
    <property type="match status" value="1"/>
</dbReference>
<evidence type="ECO:0000313" key="7">
    <source>
        <dbReference type="Proteomes" id="UP000030708"/>
    </source>
</evidence>
<dbReference type="InterPro" id="IPR037196">
    <property type="entry name" value="HSP90_C"/>
</dbReference>
<dbReference type="AlphaFoldDB" id="A0A024W032"/>
<dbReference type="eggNOG" id="KOG0019">
    <property type="taxonomic scope" value="Eukaryota"/>
</dbReference>
<evidence type="ECO:0000256" key="4">
    <source>
        <dbReference type="ARBA" id="ARBA00023186"/>
    </source>
</evidence>
<dbReference type="SUPFAM" id="SSF54211">
    <property type="entry name" value="Ribosomal protein S5 domain 2-like"/>
    <property type="match status" value="1"/>
</dbReference>
<dbReference type="Gene3D" id="3.30.565.10">
    <property type="entry name" value="Histidine kinase-like ATPase, C-terminal domain"/>
    <property type="match status" value="1"/>
</dbReference>
<dbReference type="InterPro" id="IPR001404">
    <property type="entry name" value="Hsp90_fam"/>
</dbReference>
<feature type="compositionally biased region" description="Polar residues" evidence="5">
    <location>
        <begin position="824"/>
        <end position="846"/>
    </location>
</feature>
<dbReference type="GO" id="GO:0140662">
    <property type="term" value="F:ATP-dependent protein folding chaperone"/>
    <property type="evidence" value="ECO:0007669"/>
    <property type="project" value="InterPro"/>
</dbReference>